<keyword evidence="7" id="KW-0378">Hydrolase</keyword>
<keyword evidence="8" id="KW-0862">Zinc</keyword>
<keyword evidence="11" id="KW-0456">Lyase</keyword>
<dbReference type="InterPro" id="IPR010979">
    <property type="entry name" value="Ribosomal_uS13-like_H2TH"/>
</dbReference>
<dbReference type="EMBL" id="FOQG01000006">
    <property type="protein sequence ID" value="SFI25161.1"/>
    <property type="molecule type" value="Genomic_DNA"/>
</dbReference>
<dbReference type="GO" id="GO:0003684">
    <property type="term" value="F:damaged DNA binding"/>
    <property type="evidence" value="ECO:0007669"/>
    <property type="project" value="InterPro"/>
</dbReference>
<evidence type="ECO:0000256" key="4">
    <source>
        <dbReference type="ARBA" id="ARBA00022723"/>
    </source>
</evidence>
<evidence type="ECO:0000256" key="9">
    <source>
        <dbReference type="ARBA" id="ARBA00023125"/>
    </source>
</evidence>
<keyword evidence="4" id="KW-0479">Metal-binding</keyword>
<evidence type="ECO:0000259" key="16">
    <source>
        <dbReference type="PROSITE" id="PS51068"/>
    </source>
</evidence>
<keyword evidence="5" id="KW-0227">DNA damage</keyword>
<dbReference type="Pfam" id="PF01149">
    <property type="entry name" value="Fapy_DNA_glyco"/>
    <property type="match status" value="1"/>
</dbReference>
<evidence type="ECO:0000256" key="6">
    <source>
        <dbReference type="ARBA" id="ARBA00022771"/>
    </source>
</evidence>
<evidence type="ECO:0000256" key="14">
    <source>
        <dbReference type="PROSITE-ProRule" id="PRU00391"/>
    </source>
</evidence>
<dbReference type="Gene3D" id="3.20.190.10">
    <property type="entry name" value="MutM-like, N-terminal"/>
    <property type="match status" value="1"/>
</dbReference>
<keyword evidence="6 14" id="KW-0863">Zinc-finger</keyword>
<dbReference type="Pfam" id="PF06831">
    <property type="entry name" value="H2TH"/>
    <property type="match status" value="1"/>
</dbReference>
<reference evidence="17 18" key="1">
    <citation type="submission" date="2016-10" db="EMBL/GenBank/DDBJ databases">
        <authorList>
            <person name="de Groot N.N."/>
        </authorList>
    </citation>
    <scope>NUCLEOTIDE SEQUENCE [LARGE SCALE GENOMIC DNA]</scope>
    <source>
        <strain evidence="17 18">CGMCC 1.11156</strain>
    </source>
</reference>
<feature type="domain" description="FPG-type" evidence="15">
    <location>
        <begin position="261"/>
        <end position="295"/>
    </location>
</feature>
<evidence type="ECO:0000313" key="17">
    <source>
        <dbReference type="EMBL" id="SFI25161.1"/>
    </source>
</evidence>
<evidence type="ECO:0000256" key="7">
    <source>
        <dbReference type="ARBA" id="ARBA00022801"/>
    </source>
</evidence>
<name>A0A1I3GPB2_9ACTN</name>
<dbReference type="GO" id="GO:0034039">
    <property type="term" value="F:8-oxo-7,8-dihydroguanine DNA N-glycosylase activity"/>
    <property type="evidence" value="ECO:0007669"/>
    <property type="project" value="TreeGrafter"/>
</dbReference>
<evidence type="ECO:0000313" key="18">
    <source>
        <dbReference type="Proteomes" id="UP000198649"/>
    </source>
</evidence>
<evidence type="ECO:0000256" key="3">
    <source>
        <dbReference type="ARBA" id="ARBA00009409"/>
    </source>
</evidence>
<keyword evidence="13" id="KW-0326">Glycosidase</keyword>
<accession>A0A1I3GPB2</accession>
<dbReference type="GO" id="GO:0003906">
    <property type="term" value="F:DNA-(apurinic or apyrimidinic site) endonuclease activity"/>
    <property type="evidence" value="ECO:0007669"/>
    <property type="project" value="InterPro"/>
</dbReference>
<feature type="domain" description="Formamidopyrimidine-DNA glycosylase catalytic" evidence="16">
    <location>
        <begin position="24"/>
        <end position="115"/>
    </location>
</feature>
<comment type="catalytic activity">
    <reaction evidence="1">
        <text>Hydrolysis of DNA containing ring-opened 7-methylguanine residues, releasing 2,6-diamino-4-hydroxy-5-(N-methyl)formamidopyrimidine.</text>
        <dbReference type="EC" id="3.2.2.23"/>
    </reaction>
</comment>
<dbReference type="InterPro" id="IPR012319">
    <property type="entry name" value="FPG_cat"/>
</dbReference>
<proteinExistence type="inferred from homology"/>
<dbReference type="AlphaFoldDB" id="A0A1I3GPB2"/>
<dbReference type="PROSITE" id="PS51066">
    <property type="entry name" value="ZF_FPG_2"/>
    <property type="match status" value="1"/>
</dbReference>
<evidence type="ECO:0000256" key="2">
    <source>
        <dbReference type="ARBA" id="ARBA00001947"/>
    </source>
</evidence>
<keyword evidence="12" id="KW-0511">Multifunctional enzyme</keyword>
<evidence type="ECO:0000256" key="11">
    <source>
        <dbReference type="ARBA" id="ARBA00023239"/>
    </source>
</evidence>
<evidence type="ECO:0000259" key="15">
    <source>
        <dbReference type="PROSITE" id="PS51066"/>
    </source>
</evidence>
<evidence type="ECO:0000256" key="8">
    <source>
        <dbReference type="ARBA" id="ARBA00022833"/>
    </source>
</evidence>
<dbReference type="GO" id="GO:0008270">
    <property type="term" value="F:zinc ion binding"/>
    <property type="evidence" value="ECO:0007669"/>
    <property type="project" value="UniProtKB-KW"/>
</dbReference>
<dbReference type="SUPFAM" id="SSF81624">
    <property type="entry name" value="N-terminal domain of MutM-like DNA repair proteins"/>
    <property type="match status" value="1"/>
</dbReference>
<dbReference type="GO" id="GO:0016829">
    <property type="term" value="F:lyase activity"/>
    <property type="evidence" value="ECO:0007669"/>
    <property type="project" value="UniProtKB-KW"/>
</dbReference>
<dbReference type="Gene3D" id="1.10.8.50">
    <property type="match status" value="1"/>
</dbReference>
<dbReference type="PANTHER" id="PTHR22993:SF9">
    <property type="entry name" value="FORMAMIDOPYRIMIDINE-DNA GLYCOSYLASE"/>
    <property type="match status" value="1"/>
</dbReference>
<dbReference type="SUPFAM" id="SSF46946">
    <property type="entry name" value="S13-like H2TH domain"/>
    <property type="match status" value="1"/>
</dbReference>
<dbReference type="PROSITE" id="PS51068">
    <property type="entry name" value="FPG_CAT"/>
    <property type="match status" value="1"/>
</dbReference>
<keyword evidence="9" id="KW-0238">DNA-binding</keyword>
<evidence type="ECO:0000256" key="1">
    <source>
        <dbReference type="ARBA" id="ARBA00001668"/>
    </source>
</evidence>
<dbReference type="Proteomes" id="UP000198649">
    <property type="component" value="Unassembled WGS sequence"/>
</dbReference>
<evidence type="ECO:0000256" key="13">
    <source>
        <dbReference type="ARBA" id="ARBA00023295"/>
    </source>
</evidence>
<dbReference type="SMART" id="SM01232">
    <property type="entry name" value="H2TH"/>
    <property type="match status" value="1"/>
</dbReference>
<dbReference type="InterPro" id="IPR035937">
    <property type="entry name" value="FPG_N"/>
</dbReference>
<dbReference type="InterPro" id="IPR010663">
    <property type="entry name" value="Znf_FPG/IleRS"/>
</dbReference>
<keyword evidence="10" id="KW-0234">DNA repair</keyword>
<dbReference type="GO" id="GO:0006284">
    <property type="term" value="P:base-excision repair"/>
    <property type="evidence" value="ECO:0007669"/>
    <property type="project" value="InterPro"/>
</dbReference>
<dbReference type="InterPro" id="IPR015886">
    <property type="entry name" value="H2TH_FPG"/>
</dbReference>
<dbReference type="SUPFAM" id="SSF57716">
    <property type="entry name" value="Glucocorticoid receptor-like (DNA-binding domain)"/>
    <property type="match status" value="1"/>
</dbReference>
<gene>
    <name evidence="17" type="ORF">SAMN05216561_106213</name>
</gene>
<dbReference type="PANTHER" id="PTHR22993">
    <property type="entry name" value="FORMAMIDOPYRIMIDINE-DNA GLYCOSYLASE"/>
    <property type="match status" value="1"/>
</dbReference>
<evidence type="ECO:0000256" key="12">
    <source>
        <dbReference type="ARBA" id="ARBA00023268"/>
    </source>
</evidence>
<keyword evidence="18" id="KW-1185">Reference proteome</keyword>
<comment type="cofactor">
    <cofactor evidence="2">
        <name>Zn(2+)</name>
        <dbReference type="ChEBI" id="CHEBI:29105"/>
    </cofactor>
</comment>
<comment type="similarity">
    <text evidence="3">Belongs to the FPG family.</text>
</comment>
<dbReference type="CDD" id="cd08973">
    <property type="entry name" value="BaFpgNei_N_1"/>
    <property type="match status" value="1"/>
</dbReference>
<sequence>MRRDGSSCHRFDTSRSRPRIADVPELPEVEALTLDLRGRLEGRAITTIHLAAFSALKTYDPPLSALDGTLVDGVTRHGKFLDIEASGLHLCLHLARAGWIRWRDEVPALPPKPSNKSPMAARIVLDDGTGLDVTEAGTKKSLAMYVVRDPADVPGIARLGPDPLADEFTIEVLRGILEAEGRKQLKGVLRYQSTIAGIGNAYSDELLHAARMSPFKPANSLDDAEVETLYAAIRGVLGDAVERSRGLAASQLKGEKKSNLAVHGRTGQACGVCGDVVREVSFADSSLQYCPTCQTGGKPLADRRMSKLLK</sequence>
<dbReference type="InterPro" id="IPR000214">
    <property type="entry name" value="Znf_DNA_glyclase/AP_lyase"/>
</dbReference>
<dbReference type="Pfam" id="PF06827">
    <property type="entry name" value="zf-FPG_IleRS"/>
    <property type="match status" value="1"/>
</dbReference>
<evidence type="ECO:0000256" key="5">
    <source>
        <dbReference type="ARBA" id="ARBA00022763"/>
    </source>
</evidence>
<organism evidence="17 18">
    <name type="scientific">Nocardioides psychrotolerans</name>
    <dbReference type="NCBI Taxonomy" id="1005945"/>
    <lineage>
        <taxon>Bacteria</taxon>
        <taxon>Bacillati</taxon>
        <taxon>Actinomycetota</taxon>
        <taxon>Actinomycetes</taxon>
        <taxon>Propionibacteriales</taxon>
        <taxon>Nocardioidaceae</taxon>
        <taxon>Nocardioides</taxon>
    </lineage>
</organism>
<dbReference type="SMART" id="SM00898">
    <property type="entry name" value="Fapy_DNA_glyco"/>
    <property type="match status" value="1"/>
</dbReference>
<protein>
    <submittedName>
        <fullName evidence="17">Formamidopyrimidine-DNA glycosylase</fullName>
    </submittedName>
</protein>
<dbReference type="STRING" id="1005945.SAMN05216561_106213"/>
<evidence type="ECO:0000256" key="10">
    <source>
        <dbReference type="ARBA" id="ARBA00023204"/>
    </source>
</evidence>